<dbReference type="EMBL" id="CAJJDP010000048">
    <property type="protein sequence ID" value="CAD8166495.1"/>
    <property type="molecule type" value="Genomic_DNA"/>
</dbReference>
<comment type="caution">
    <text evidence="1">The sequence shown here is derived from an EMBL/GenBank/DDBJ whole genome shotgun (WGS) entry which is preliminary data.</text>
</comment>
<accession>A0A8S1UPA3</accession>
<evidence type="ECO:0000313" key="2">
    <source>
        <dbReference type="Proteomes" id="UP000683925"/>
    </source>
</evidence>
<dbReference type="AlphaFoldDB" id="A0A8S1UPA3"/>
<keyword evidence="2" id="KW-1185">Reference proteome</keyword>
<dbReference type="OMA" id="EFQFITY"/>
<evidence type="ECO:0000313" key="1">
    <source>
        <dbReference type="EMBL" id="CAD8166495.1"/>
    </source>
</evidence>
<gene>
    <name evidence="1" type="ORF">POCTA_138.1.T0480185</name>
</gene>
<dbReference type="Proteomes" id="UP000683925">
    <property type="component" value="Unassembled WGS sequence"/>
</dbReference>
<organism evidence="1 2">
    <name type="scientific">Paramecium octaurelia</name>
    <dbReference type="NCBI Taxonomy" id="43137"/>
    <lineage>
        <taxon>Eukaryota</taxon>
        <taxon>Sar</taxon>
        <taxon>Alveolata</taxon>
        <taxon>Ciliophora</taxon>
        <taxon>Intramacronucleata</taxon>
        <taxon>Oligohymenophorea</taxon>
        <taxon>Peniculida</taxon>
        <taxon>Parameciidae</taxon>
        <taxon>Paramecium</taxon>
    </lineage>
</organism>
<protein>
    <submittedName>
        <fullName evidence="1">Uncharacterized protein</fullName>
    </submittedName>
</protein>
<sequence>MLEFQIKAQIYHQCKQKSTFDWISKFFIHIRALSEYKNLPHSNFIIYDEEFQFITYNFQRNMHMSLEELFVYANQAEFKKFANQIQGVLDDQDKIFQDEKIYNHLSVQNLDSSKIWFEMVNKKIFNVYILNFVPQSKEGKNISDLQNYVKYLLKIKPDVNSNQKNTKKNFVQKINQDIESVKLEGYSIQTLVTKKLNMAINAFYKGISDQYNKSEFLENFESILVQSKKSFTKVVEGLKSIANQPQLQNLHDKLSSFIKNEDSSQAKLELIIIKVIQKYNLFDKIFSKVFNDKNQINKFIKQYLREQIYTCLQQENLQIIPYRKIIIYLTILNFKKSTADLERQIQDIFQYTHERLAIFKYEWTGKIISDYEMLEFFLVEQTKVLKNQKFKIINKNLLYQTITQTQTYKERVSDLLKGLDVLKLHFNMELSTLAKNYFGCYQIHLMKVQNKKVSIDEIMSALFLDLVNFQLKSITIE</sequence>
<reference evidence="1" key="1">
    <citation type="submission" date="2021-01" db="EMBL/GenBank/DDBJ databases">
        <authorList>
            <consortium name="Genoscope - CEA"/>
            <person name="William W."/>
        </authorList>
    </citation>
    <scope>NUCLEOTIDE SEQUENCE</scope>
</reference>
<dbReference type="OrthoDB" id="310930at2759"/>
<name>A0A8S1UPA3_PAROT</name>
<proteinExistence type="predicted"/>